<dbReference type="Proteomes" id="UP000199412">
    <property type="component" value="Unassembled WGS sequence"/>
</dbReference>
<dbReference type="InterPro" id="IPR006665">
    <property type="entry name" value="OmpA-like"/>
</dbReference>
<dbReference type="EMBL" id="FNAP01000007">
    <property type="protein sequence ID" value="SDE48597.1"/>
    <property type="molecule type" value="Genomic_DNA"/>
</dbReference>
<dbReference type="Gene3D" id="3.30.1330.60">
    <property type="entry name" value="OmpA-like domain"/>
    <property type="match status" value="1"/>
</dbReference>
<accession>A0A1G7DAK6</accession>
<evidence type="ECO:0000313" key="7">
    <source>
        <dbReference type="EMBL" id="SDE48597.1"/>
    </source>
</evidence>
<evidence type="ECO:0000256" key="1">
    <source>
        <dbReference type="ARBA" id="ARBA00004442"/>
    </source>
</evidence>
<protein>
    <submittedName>
        <fullName evidence="7">OmpA-OmpF porin, OOP family</fullName>
    </submittedName>
</protein>
<evidence type="ECO:0000256" key="3">
    <source>
        <dbReference type="ARBA" id="ARBA00023237"/>
    </source>
</evidence>
<dbReference type="CDD" id="cd07185">
    <property type="entry name" value="OmpA_C-like"/>
    <property type="match status" value="1"/>
</dbReference>
<keyword evidence="3" id="KW-0998">Cell outer membrane</keyword>
<dbReference type="Pfam" id="PF00691">
    <property type="entry name" value="OmpA"/>
    <property type="match status" value="1"/>
</dbReference>
<dbReference type="OrthoDB" id="189250at2"/>
<evidence type="ECO:0000256" key="5">
    <source>
        <dbReference type="SAM" id="SignalP"/>
    </source>
</evidence>
<dbReference type="RefSeq" id="WP_092786065.1">
    <property type="nucleotide sequence ID" value="NZ_FNAP01000007.1"/>
</dbReference>
<dbReference type="AlphaFoldDB" id="A0A1G7DAK6"/>
<feature type="domain" description="OmpA-like" evidence="6">
    <location>
        <begin position="180"/>
        <end position="300"/>
    </location>
</feature>
<dbReference type="PANTHER" id="PTHR30329:SF21">
    <property type="entry name" value="LIPOPROTEIN YIAD-RELATED"/>
    <property type="match status" value="1"/>
</dbReference>
<reference evidence="7 8" key="1">
    <citation type="submission" date="2016-10" db="EMBL/GenBank/DDBJ databases">
        <authorList>
            <person name="de Groot N.N."/>
        </authorList>
    </citation>
    <scope>NUCLEOTIDE SEQUENCE [LARGE SCALE GENOMIC DNA]</scope>
    <source>
        <strain evidence="7 8">ATCC 700224</strain>
    </source>
</reference>
<evidence type="ECO:0000313" key="8">
    <source>
        <dbReference type="Proteomes" id="UP000199412"/>
    </source>
</evidence>
<gene>
    <name evidence="7" type="ORF">SAMN05421720_107102</name>
</gene>
<dbReference type="PROSITE" id="PS51123">
    <property type="entry name" value="OMPA_2"/>
    <property type="match status" value="1"/>
</dbReference>
<dbReference type="InterPro" id="IPR036737">
    <property type="entry name" value="OmpA-like_sf"/>
</dbReference>
<dbReference type="STRING" id="69960.SAMN05421720_107102"/>
<dbReference type="PRINTS" id="PR01021">
    <property type="entry name" value="OMPADOMAIN"/>
</dbReference>
<dbReference type="GO" id="GO:0009279">
    <property type="term" value="C:cell outer membrane"/>
    <property type="evidence" value="ECO:0007669"/>
    <property type="project" value="UniProtKB-SubCell"/>
</dbReference>
<dbReference type="InterPro" id="IPR006664">
    <property type="entry name" value="OMP_bac"/>
</dbReference>
<proteinExistence type="predicted"/>
<name>A0A1G7DAK6_9PROT</name>
<organism evidence="7 8">
    <name type="scientific">Rhodospira trueperi</name>
    <dbReference type="NCBI Taxonomy" id="69960"/>
    <lineage>
        <taxon>Bacteria</taxon>
        <taxon>Pseudomonadati</taxon>
        <taxon>Pseudomonadota</taxon>
        <taxon>Alphaproteobacteria</taxon>
        <taxon>Rhodospirillales</taxon>
        <taxon>Rhodospirillaceae</taxon>
        <taxon>Rhodospira</taxon>
    </lineage>
</organism>
<evidence type="ECO:0000259" key="6">
    <source>
        <dbReference type="PROSITE" id="PS51123"/>
    </source>
</evidence>
<sequence>MSMPKTTKPKMTLGRLAAGAALGLAVASPAHALFGFEGVRTMRDADIPADAPTFEEQAIRYYKQFSLFEADRMGDWYDAEHFADKGIAVGHGEAPSPEVAADQGITDPLHLARLNQAREALMHVLTTDGPDIAPKASAFALVSYDCWVEQVQEGHQHQHIEACRTQFRDAMTVLAALDAVDDPSVVAEAVVFFGFDEATLTPDARAVLDELEETLDNPDSVAMRVVGHADRSGSADYNQALSERRAVAVADALTNMGLTVREIDTLALEAQGETAPAVPTGDGVREPRNRRVVVQAVGQSTPDVVVVGAKDMPALESTLW</sequence>
<evidence type="ECO:0000256" key="4">
    <source>
        <dbReference type="PROSITE-ProRule" id="PRU00473"/>
    </source>
</evidence>
<keyword evidence="5" id="KW-0732">Signal</keyword>
<dbReference type="InterPro" id="IPR050330">
    <property type="entry name" value="Bact_OuterMem_StrucFunc"/>
</dbReference>
<feature type="signal peptide" evidence="5">
    <location>
        <begin position="1"/>
        <end position="32"/>
    </location>
</feature>
<keyword evidence="8" id="KW-1185">Reference proteome</keyword>
<feature type="chain" id="PRO_5011443573" evidence="5">
    <location>
        <begin position="33"/>
        <end position="320"/>
    </location>
</feature>
<evidence type="ECO:0000256" key="2">
    <source>
        <dbReference type="ARBA" id="ARBA00023136"/>
    </source>
</evidence>
<dbReference type="PANTHER" id="PTHR30329">
    <property type="entry name" value="STATOR ELEMENT OF FLAGELLAR MOTOR COMPLEX"/>
    <property type="match status" value="1"/>
</dbReference>
<dbReference type="SUPFAM" id="SSF103088">
    <property type="entry name" value="OmpA-like"/>
    <property type="match status" value="1"/>
</dbReference>
<comment type="subcellular location">
    <subcellularLocation>
        <location evidence="1">Cell outer membrane</location>
    </subcellularLocation>
</comment>
<keyword evidence="2 4" id="KW-0472">Membrane</keyword>